<protein>
    <submittedName>
        <fullName evidence="1">Uncharacterized protein</fullName>
    </submittedName>
</protein>
<comment type="caution">
    <text evidence="1">The sequence shown here is derived from an EMBL/GenBank/DDBJ whole genome shotgun (WGS) entry which is preliminary data.</text>
</comment>
<dbReference type="EMBL" id="CAXAMN010001126">
    <property type="protein sequence ID" value="CAK8992727.1"/>
    <property type="molecule type" value="Genomic_DNA"/>
</dbReference>
<gene>
    <name evidence="1" type="ORF">CCMP2556_LOCUS2977</name>
</gene>
<accession>A0ABP0HRA7</accession>
<evidence type="ECO:0000313" key="1">
    <source>
        <dbReference type="EMBL" id="CAK8992727.1"/>
    </source>
</evidence>
<evidence type="ECO:0000313" key="2">
    <source>
        <dbReference type="Proteomes" id="UP001642484"/>
    </source>
</evidence>
<sequence>MQQLVGSLLEVTVSHQFDSDLVREEQIHNPIERSSQFAHREVGPKGNCCRLEGCQRRDGALEVSSSAPRLSKALLPITWEQKENSRWLHRLWCLSSGSSSSSSSGAASPLGRSFPVMFIHSPHTPRDDLLGGQLGCAWQLPECRRFQSRCFKDCTFAESGVIHALLIEIVGSCSWAMSSGVCLSLTLKLGFLDEGMRLPRICSA</sequence>
<proteinExistence type="predicted"/>
<name>A0ABP0HRA7_9DINO</name>
<dbReference type="Proteomes" id="UP001642484">
    <property type="component" value="Unassembled WGS sequence"/>
</dbReference>
<reference evidence="1 2" key="1">
    <citation type="submission" date="2024-02" db="EMBL/GenBank/DDBJ databases">
        <authorList>
            <person name="Chen Y."/>
            <person name="Shah S."/>
            <person name="Dougan E. K."/>
            <person name="Thang M."/>
            <person name="Chan C."/>
        </authorList>
    </citation>
    <scope>NUCLEOTIDE SEQUENCE [LARGE SCALE GENOMIC DNA]</scope>
</reference>
<keyword evidence="2" id="KW-1185">Reference proteome</keyword>
<organism evidence="1 2">
    <name type="scientific">Durusdinium trenchii</name>
    <dbReference type="NCBI Taxonomy" id="1381693"/>
    <lineage>
        <taxon>Eukaryota</taxon>
        <taxon>Sar</taxon>
        <taxon>Alveolata</taxon>
        <taxon>Dinophyceae</taxon>
        <taxon>Suessiales</taxon>
        <taxon>Symbiodiniaceae</taxon>
        <taxon>Durusdinium</taxon>
    </lineage>
</organism>